<reference evidence="2 3" key="1">
    <citation type="submission" date="2018-08" db="EMBL/GenBank/DDBJ databases">
        <title>A genome reference for cultivated species of the human gut microbiota.</title>
        <authorList>
            <person name="Zou Y."/>
            <person name="Xue W."/>
            <person name="Luo G."/>
        </authorList>
    </citation>
    <scope>NUCLEOTIDE SEQUENCE [LARGE SCALE GENOMIC DNA]</scope>
    <source>
        <strain evidence="2 3">OM06-4</strain>
    </source>
</reference>
<dbReference type="EMBL" id="QUSL01000009">
    <property type="protein sequence ID" value="RGD86038.1"/>
    <property type="molecule type" value="Genomic_DNA"/>
</dbReference>
<organism evidence="2 3">
    <name type="scientific">Thomasclavelia ramosa</name>
    <dbReference type="NCBI Taxonomy" id="1547"/>
    <lineage>
        <taxon>Bacteria</taxon>
        <taxon>Bacillati</taxon>
        <taxon>Bacillota</taxon>
        <taxon>Erysipelotrichia</taxon>
        <taxon>Erysipelotrichales</taxon>
        <taxon>Coprobacillaceae</taxon>
        <taxon>Thomasclavelia</taxon>
    </lineage>
</organism>
<keyword evidence="1" id="KW-0812">Transmembrane</keyword>
<gene>
    <name evidence="2" type="ORF">DXB93_07685</name>
</gene>
<sequence length="84" mass="9949">MELIKWILMIAGILAFLIIGCMILLRSDEKKRGRTKQYQENTDMLNETNEMLDTTLMELESYNEPLKKICEHIDNFNHKFLGQK</sequence>
<dbReference type="RefSeq" id="WP_117581190.1">
    <property type="nucleotide sequence ID" value="NZ_QUSL01000009.1"/>
</dbReference>
<evidence type="ECO:0000313" key="2">
    <source>
        <dbReference type="EMBL" id="RGD86038.1"/>
    </source>
</evidence>
<protein>
    <submittedName>
        <fullName evidence="2">Uncharacterized protein</fullName>
    </submittedName>
</protein>
<evidence type="ECO:0000256" key="1">
    <source>
        <dbReference type="SAM" id="Phobius"/>
    </source>
</evidence>
<accession>A0A3E3EE15</accession>
<dbReference type="PROSITE" id="PS51257">
    <property type="entry name" value="PROKAR_LIPOPROTEIN"/>
    <property type="match status" value="1"/>
</dbReference>
<keyword evidence="1" id="KW-1133">Transmembrane helix</keyword>
<proteinExistence type="predicted"/>
<dbReference type="AlphaFoldDB" id="A0A3E3EE15"/>
<feature type="transmembrane region" description="Helical" evidence="1">
    <location>
        <begin position="6"/>
        <end position="25"/>
    </location>
</feature>
<evidence type="ECO:0000313" key="3">
    <source>
        <dbReference type="Proteomes" id="UP000261032"/>
    </source>
</evidence>
<keyword evidence="1" id="KW-0472">Membrane</keyword>
<name>A0A3E3EE15_9FIRM</name>
<comment type="caution">
    <text evidence="2">The sequence shown here is derived from an EMBL/GenBank/DDBJ whole genome shotgun (WGS) entry which is preliminary data.</text>
</comment>
<dbReference type="Proteomes" id="UP000261032">
    <property type="component" value="Unassembled WGS sequence"/>
</dbReference>